<feature type="compositionally biased region" description="Acidic residues" evidence="1">
    <location>
        <begin position="95"/>
        <end position="110"/>
    </location>
</feature>
<sequence>MCATFTEDDVGKTVEDPNGTAIGVVAAVEDDHALVEPDPGAVDSIKAALGWEQEADETVPIAPDSVDVITGEVVRLESDPAPSSPTDEATVTNESDGDADEPVIEQDEETDGQRSAGASGGEADDASEHHVGAGSPQPQVEGEAGADRHEDNEDAPPHGDRTVTRERGEEDDR</sequence>
<proteinExistence type="predicted"/>
<dbReference type="Proteomes" id="UP000283805">
    <property type="component" value="Unassembled WGS sequence"/>
</dbReference>
<feature type="compositionally biased region" description="Polar residues" evidence="1">
    <location>
        <begin position="84"/>
        <end position="94"/>
    </location>
</feature>
<dbReference type="EMBL" id="RAPO01000002">
    <property type="protein sequence ID" value="RKD95004.1"/>
    <property type="molecule type" value="Genomic_DNA"/>
</dbReference>
<accession>A0A3R7EEQ8</accession>
<dbReference type="AlphaFoldDB" id="A0A3R7EEQ8"/>
<keyword evidence="3" id="KW-1185">Reference proteome</keyword>
<comment type="caution">
    <text evidence="2">The sequence shown here is derived from an EMBL/GenBank/DDBJ whole genome shotgun (WGS) entry which is preliminary data.</text>
</comment>
<dbReference type="RefSeq" id="WP_120244318.1">
    <property type="nucleotide sequence ID" value="NZ_RAPO01000002.1"/>
</dbReference>
<name>A0A3R7EEQ8_9EURY</name>
<evidence type="ECO:0000313" key="2">
    <source>
        <dbReference type="EMBL" id="RKD95004.1"/>
    </source>
</evidence>
<organism evidence="2 3">
    <name type="scientific">Halopiger aswanensis</name>
    <dbReference type="NCBI Taxonomy" id="148449"/>
    <lineage>
        <taxon>Archaea</taxon>
        <taxon>Methanobacteriati</taxon>
        <taxon>Methanobacteriota</taxon>
        <taxon>Stenosarchaea group</taxon>
        <taxon>Halobacteria</taxon>
        <taxon>Halobacteriales</taxon>
        <taxon>Natrialbaceae</taxon>
        <taxon>Halopiger</taxon>
    </lineage>
</organism>
<protein>
    <submittedName>
        <fullName evidence="2">Uncharacterized protein</fullName>
    </submittedName>
</protein>
<feature type="region of interest" description="Disordered" evidence="1">
    <location>
        <begin position="56"/>
        <end position="173"/>
    </location>
</feature>
<reference evidence="2 3" key="1">
    <citation type="submission" date="2018-09" db="EMBL/GenBank/DDBJ databases">
        <title>Genomic Encyclopedia of Archaeal and Bacterial Type Strains, Phase II (KMG-II): from individual species to whole genera.</title>
        <authorList>
            <person name="Goeker M."/>
        </authorList>
    </citation>
    <scope>NUCLEOTIDE SEQUENCE [LARGE SCALE GENOMIC DNA]</scope>
    <source>
        <strain evidence="2 3">DSM 13151</strain>
    </source>
</reference>
<feature type="compositionally biased region" description="Basic and acidic residues" evidence="1">
    <location>
        <begin position="145"/>
        <end position="173"/>
    </location>
</feature>
<gene>
    <name evidence="2" type="ORF">ATJ93_1853</name>
</gene>
<evidence type="ECO:0000313" key="3">
    <source>
        <dbReference type="Proteomes" id="UP000283805"/>
    </source>
</evidence>
<evidence type="ECO:0000256" key="1">
    <source>
        <dbReference type="SAM" id="MobiDB-lite"/>
    </source>
</evidence>
<dbReference type="OrthoDB" id="229248at2157"/>